<evidence type="ECO:0000256" key="13">
    <source>
        <dbReference type="ARBA" id="ARBA00048336"/>
    </source>
</evidence>
<reference evidence="16 17" key="1">
    <citation type="submission" date="2016-11" db="EMBL/GenBank/DDBJ databases">
        <title>The macronuclear genome of Stentor coeruleus: a giant cell with tiny introns.</title>
        <authorList>
            <person name="Slabodnick M."/>
            <person name="Ruby J.G."/>
            <person name="Reiff S.B."/>
            <person name="Swart E.C."/>
            <person name="Gosai S."/>
            <person name="Prabakaran S."/>
            <person name="Witkowska E."/>
            <person name="Larue G.E."/>
            <person name="Fisher S."/>
            <person name="Freeman R.M."/>
            <person name="Gunawardena J."/>
            <person name="Chu W."/>
            <person name="Stover N.A."/>
            <person name="Gregory B.D."/>
            <person name="Nowacki M."/>
            <person name="Derisi J."/>
            <person name="Roy S.W."/>
            <person name="Marshall W.F."/>
            <person name="Sood P."/>
        </authorList>
    </citation>
    <scope>NUCLEOTIDE SEQUENCE [LARGE SCALE GENOMIC DNA]</scope>
    <source>
        <strain evidence="16">WM001</strain>
    </source>
</reference>
<protein>
    <recommendedName>
        <fullName evidence="5">protein-serine/threonine phosphatase</fullName>
        <ecNumber evidence="5">3.1.3.16</ecNumber>
    </recommendedName>
</protein>
<dbReference type="GO" id="GO:0016020">
    <property type="term" value="C:membrane"/>
    <property type="evidence" value="ECO:0007669"/>
    <property type="project" value="UniProtKB-SubCell"/>
</dbReference>
<keyword evidence="17" id="KW-1185">Reference proteome</keyword>
<sequence>MQKELLPRGRKGKNHRSEKMAINLPLIQRSSSPMHTFDSNSKSPKAITSSKKSHSSENISLPELKNSRSTSKIIGFIKAENGKCSDRVVGVLKTYAVNSYKGRKHNEDRVRILINIPRPASISEEEWPPSSFFGLFDGHSGKTCAVFLKQKLYDYIFKNPAFPCRIKDALLNGFALADKEFLSYAKERADMSGSCAIVTMIVGDRCFVANTGNSRAFISLLGGKVISWITCEHKPGDTAEYNRIIKAGGSVYNNYIINEKGESVSLGPHLVSPGKLKISRSFGDIDAKDRELGGNPNVIIVDPDIKTFKIKPEQDFIFLGTGSLFEVFTARELCDIIFRNLQKQIGEGIGKALLSGIDDIFAEAYNRSCDDNITIVIIGLKGLKIYCQQFVN</sequence>
<dbReference type="PANTHER" id="PTHR13832:SF803">
    <property type="entry name" value="PROTEIN PHOSPHATASE 1G"/>
    <property type="match status" value="1"/>
</dbReference>
<dbReference type="InterPro" id="IPR001932">
    <property type="entry name" value="PPM-type_phosphatase-like_dom"/>
</dbReference>
<dbReference type="InterPro" id="IPR015655">
    <property type="entry name" value="PP2C"/>
</dbReference>
<comment type="subcellular location">
    <subcellularLocation>
        <location evidence="3">Membrane</location>
    </subcellularLocation>
</comment>
<keyword evidence="7" id="KW-0378">Hydrolase</keyword>
<organism evidence="16 17">
    <name type="scientific">Stentor coeruleus</name>
    <dbReference type="NCBI Taxonomy" id="5963"/>
    <lineage>
        <taxon>Eukaryota</taxon>
        <taxon>Sar</taxon>
        <taxon>Alveolata</taxon>
        <taxon>Ciliophora</taxon>
        <taxon>Postciliodesmatophora</taxon>
        <taxon>Heterotrichea</taxon>
        <taxon>Heterotrichida</taxon>
        <taxon>Stentoridae</taxon>
        <taxon>Stentor</taxon>
    </lineage>
</organism>
<dbReference type="SMART" id="SM00332">
    <property type="entry name" value="PP2Cc"/>
    <property type="match status" value="1"/>
</dbReference>
<gene>
    <name evidence="16" type="ORF">SteCoe_17777</name>
</gene>
<dbReference type="Gene3D" id="3.60.40.10">
    <property type="entry name" value="PPM-type phosphatase domain"/>
    <property type="match status" value="1"/>
</dbReference>
<keyword evidence="11" id="KW-0464">Manganese</keyword>
<keyword evidence="9" id="KW-0904">Protein phosphatase</keyword>
<evidence type="ECO:0000256" key="6">
    <source>
        <dbReference type="ARBA" id="ARBA00022723"/>
    </source>
</evidence>
<evidence type="ECO:0000259" key="15">
    <source>
        <dbReference type="PROSITE" id="PS51746"/>
    </source>
</evidence>
<comment type="catalytic activity">
    <reaction evidence="13">
        <text>O-phospho-L-threonyl-[protein] + H2O = L-threonyl-[protein] + phosphate</text>
        <dbReference type="Rhea" id="RHEA:47004"/>
        <dbReference type="Rhea" id="RHEA-COMP:11060"/>
        <dbReference type="Rhea" id="RHEA-COMP:11605"/>
        <dbReference type="ChEBI" id="CHEBI:15377"/>
        <dbReference type="ChEBI" id="CHEBI:30013"/>
        <dbReference type="ChEBI" id="CHEBI:43474"/>
        <dbReference type="ChEBI" id="CHEBI:61977"/>
        <dbReference type="EC" id="3.1.3.16"/>
    </reaction>
</comment>
<name>A0A1R2BYM2_9CILI</name>
<proteinExistence type="inferred from homology"/>
<dbReference type="PROSITE" id="PS51746">
    <property type="entry name" value="PPM_2"/>
    <property type="match status" value="1"/>
</dbReference>
<accession>A0A1R2BYM2</accession>
<dbReference type="CDD" id="cd00143">
    <property type="entry name" value="PP2Cc"/>
    <property type="match status" value="1"/>
</dbReference>
<comment type="catalytic activity">
    <reaction evidence="12">
        <text>O-phospho-L-seryl-[protein] + H2O = L-seryl-[protein] + phosphate</text>
        <dbReference type="Rhea" id="RHEA:20629"/>
        <dbReference type="Rhea" id="RHEA-COMP:9863"/>
        <dbReference type="Rhea" id="RHEA-COMP:11604"/>
        <dbReference type="ChEBI" id="CHEBI:15377"/>
        <dbReference type="ChEBI" id="CHEBI:29999"/>
        <dbReference type="ChEBI" id="CHEBI:43474"/>
        <dbReference type="ChEBI" id="CHEBI:83421"/>
        <dbReference type="EC" id="3.1.3.16"/>
    </reaction>
</comment>
<evidence type="ECO:0000256" key="2">
    <source>
        <dbReference type="ARBA" id="ARBA00001946"/>
    </source>
</evidence>
<evidence type="ECO:0000256" key="7">
    <source>
        <dbReference type="ARBA" id="ARBA00022801"/>
    </source>
</evidence>
<evidence type="ECO:0000256" key="5">
    <source>
        <dbReference type="ARBA" id="ARBA00013081"/>
    </source>
</evidence>
<evidence type="ECO:0000256" key="4">
    <source>
        <dbReference type="ARBA" id="ARBA00006702"/>
    </source>
</evidence>
<dbReference type="EMBL" id="MPUH01000369">
    <property type="protein sequence ID" value="OMJ81725.1"/>
    <property type="molecule type" value="Genomic_DNA"/>
</dbReference>
<evidence type="ECO:0000313" key="16">
    <source>
        <dbReference type="EMBL" id="OMJ81725.1"/>
    </source>
</evidence>
<comment type="similarity">
    <text evidence="4">Belongs to the PP2C family.</text>
</comment>
<comment type="cofactor">
    <cofactor evidence="1">
        <name>Mn(2+)</name>
        <dbReference type="ChEBI" id="CHEBI:29035"/>
    </cofactor>
</comment>
<keyword evidence="6" id="KW-0479">Metal-binding</keyword>
<dbReference type="PANTHER" id="PTHR13832">
    <property type="entry name" value="PROTEIN PHOSPHATASE 2C"/>
    <property type="match status" value="1"/>
</dbReference>
<dbReference type="Pfam" id="PF00481">
    <property type="entry name" value="PP2C"/>
    <property type="match status" value="1"/>
</dbReference>
<feature type="domain" description="PPM-type phosphatase" evidence="15">
    <location>
        <begin position="94"/>
        <end position="380"/>
    </location>
</feature>
<evidence type="ECO:0000256" key="12">
    <source>
        <dbReference type="ARBA" id="ARBA00047761"/>
    </source>
</evidence>
<evidence type="ECO:0000256" key="1">
    <source>
        <dbReference type="ARBA" id="ARBA00001936"/>
    </source>
</evidence>
<keyword evidence="10" id="KW-0472">Membrane</keyword>
<evidence type="ECO:0000256" key="8">
    <source>
        <dbReference type="ARBA" id="ARBA00022842"/>
    </source>
</evidence>
<evidence type="ECO:0000256" key="14">
    <source>
        <dbReference type="SAM" id="MobiDB-lite"/>
    </source>
</evidence>
<evidence type="ECO:0000256" key="3">
    <source>
        <dbReference type="ARBA" id="ARBA00004370"/>
    </source>
</evidence>
<evidence type="ECO:0000256" key="9">
    <source>
        <dbReference type="ARBA" id="ARBA00022912"/>
    </source>
</evidence>
<dbReference type="InterPro" id="IPR036457">
    <property type="entry name" value="PPM-type-like_dom_sf"/>
</dbReference>
<dbReference type="OrthoDB" id="10264738at2759"/>
<dbReference type="Proteomes" id="UP000187209">
    <property type="component" value="Unassembled WGS sequence"/>
</dbReference>
<comment type="cofactor">
    <cofactor evidence="2">
        <name>Mg(2+)</name>
        <dbReference type="ChEBI" id="CHEBI:18420"/>
    </cofactor>
</comment>
<dbReference type="AlphaFoldDB" id="A0A1R2BYM2"/>
<evidence type="ECO:0000256" key="11">
    <source>
        <dbReference type="ARBA" id="ARBA00023211"/>
    </source>
</evidence>
<evidence type="ECO:0000256" key="10">
    <source>
        <dbReference type="ARBA" id="ARBA00023136"/>
    </source>
</evidence>
<feature type="region of interest" description="Disordered" evidence="14">
    <location>
        <begin position="1"/>
        <end position="62"/>
    </location>
</feature>
<evidence type="ECO:0000313" key="17">
    <source>
        <dbReference type="Proteomes" id="UP000187209"/>
    </source>
</evidence>
<comment type="caution">
    <text evidence="16">The sequence shown here is derived from an EMBL/GenBank/DDBJ whole genome shotgun (WGS) entry which is preliminary data.</text>
</comment>
<dbReference type="GO" id="GO:0046872">
    <property type="term" value="F:metal ion binding"/>
    <property type="evidence" value="ECO:0007669"/>
    <property type="project" value="UniProtKB-KW"/>
</dbReference>
<keyword evidence="8" id="KW-0460">Magnesium</keyword>
<feature type="compositionally biased region" description="Polar residues" evidence="14">
    <location>
        <begin position="28"/>
        <end position="48"/>
    </location>
</feature>
<dbReference type="SUPFAM" id="SSF81606">
    <property type="entry name" value="PP2C-like"/>
    <property type="match status" value="1"/>
</dbReference>
<dbReference type="GO" id="GO:0004722">
    <property type="term" value="F:protein serine/threonine phosphatase activity"/>
    <property type="evidence" value="ECO:0007669"/>
    <property type="project" value="UniProtKB-EC"/>
</dbReference>
<dbReference type="EC" id="3.1.3.16" evidence="5"/>